<dbReference type="RefSeq" id="WP_102951853.1">
    <property type="nucleotide sequence ID" value="NZ_CP024847.1"/>
</dbReference>
<dbReference type="AlphaFoldDB" id="A0A2I7N7X4"/>
<accession>A0A2I7N7X4</accession>
<dbReference type="KEGG" id="nba:CUN60_09725"/>
<reference evidence="2" key="1">
    <citation type="submission" date="2017-11" db="EMBL/GenBank/DDBJ databases">
        <authorList>
            <person name="Chan K.G."/>
            <person name="Lee L.S."/>
        </authorList>
    </citation>
    <scope>NUCLEOTIDE SEQUENCE [LARGE SCALE GENOMIC DNA]</scope>
    <source>
        <strain evidence="2">DSM 100970</strain>
    </source>
</reference>
<name>A0A2I7N7X4_9NEIS</name>
<dbReference type="EMBL" id="CP024847">
    <property type="protein sequence ID" value="AUR52564.1"/>
    <property type="molecule type" value="Genomic_DNA"/>
</dbReference>
<keyword evidence="2" id="KW-1185">Reference proteome</keyword>
<evidence type="ECO:0000313" key="1">
    <source>
        <dbReference type="EMBL" id="AUR52564.1"/>
    </source>
</evidence>
<proteinExistence type="predicted"/>
<organism evidence="1 2">
    <name type="scientific">Aquella oligotrophica</name>
    <dbReference type="NCBI Taxonomy" id="2067065"/>
    <lineage>
        <taxon>Bacteria</taxon>
        <taxon>Pseudomonadati</taxon>
        <taxon>Pseudomonadota</taxon>
        <taxon>Betaproteobacteria</taxon>
        <taxon>Neisseriales</taxon>
        <taxon>Neisseriaceae</taxon>
        <taxon>Aquella</taxon>
    </lineage>
</organism>
<evidence type="ECO:0000313" key="2">
    <source>
        <dbReference type="Proteomes" id="UP000236655"/>
    </source>
</evidence>
<sequence length="194" mass="21594">MTDINIQIEQRISEGLRGDLTDVGFTIQDKPYHPLIRGGLNCSVDANYVVSCVGQANLATLANGAYRIIVYTNEKPGKEALACDYFEYDKNSNQLNLDISPSSSGECILSQLEADTGLSESEITRRVKHILNADETSNDEIDLETTLHDLFVYFNGKTREDWDKSWNYLVSAIKNNTPLPKKHKSTIDGAGRGF</sequence>
<dbReference type="Proteomes" id="UP000236655">
    <property type="component" value="Chromosome"/>
</dbReference>
<gene>
    <name evidence="1" type="ORF">CUN60_09725</name>
</gene>
<protein>
    <submittedName>
        <fullName evidence="1">Uncharacterized protein</fullName>
    </submittedName>
</protein>